<name>A0A8H6W830_9AGAR</name>
<evidence type="ECO:0000313" key="4">
    <source>
        <dbReference type="Proteomes" id="UP000636479"/>
    </source>
</evidence>
<feature type="transmembrane region" description="Helical" evidence="1">
    <location>
        <begin position="223"/>
        <end position="246"/>
    </location>
</feature>
<keyword evidence="1" id="KW-1133">Transmembrane helix</keyword>
<feature type="transmembrane region" description="Helical" evidence="1">
    <location>
        <begin position="45"/>
        <end position="67"/>
    </location>
</feature>
<feature type="transmembrane region" description="Helical" evidence="1">
    <location>
        <begin position="168"/>
        <end position="188"/>
    </location>
</feature>
<dbReference type="Pfam" id="PF24800">
    <property type="entry name" value="DUF7702"/>
    <property type="match status" value="1"/>
</dbReference>
<evidence type="ECO:0000259" key="2">
    <source>
        <dbReference type="Pfam" id="PF24800"/>
    </source>
</evidence>
<dbReference type="GeneID" id="59342350"/>
<feature type="transmembrane region" description="Helical" evidence="1">
    <location>
        <begin position="258"/>
        <end position="279"/>
    </location>
</feature>
<dbReference type="EMBL" id="JACAZF010000003">
    <property type="protein sequence ID" value="KAF7309269.1"/>
    <property type="molecule type" value="Genomic_DNA"/>
</dbReference>
<dbReference type="Proteomes" id="UP000636479">
    <property type="component" value="Unassembled WGS sequence"/>
</dbReference>
<feature type="transmembrane region" description="Helical" evidence="1">
    <location>
        <begin position="12"/>
        <end position="36"/>
    </location>
</feature>
<dbReference type="AlphaFoldDB" id="A0A8H6W830"/>
<keyword evidence="4" id="KW-1185">Reference proteome</keyword>
<proteinExistence type="predicted"/>
<dbReference type="InterPro" id="IPR056119">
    <property type="entry name" value="DUF7702"/>
</dbReference>
<keyword evidence="1" id="KW-0472">Membrane</keyword>
<feature type="transmembrane region" description="Helical" evidence="1">
    <location>
        <begin position="131"/>
        <end position="148"/>
    </location>
</feature>
<dbReference type="OrthoDB" id="5389493at2759"/>
<keyword evidence="1" id="KW-0812">Transmembrane</keyword>
<feature type="domain" description="DUF7702" evidence="2">
    <location>
        <begin position="21"/>
        <end position="189"/>
    </location>
</feature>
<protein>
    <recommendedName>
        <fullName evidence="2">DUF7702 domain-containing protein</fullName>
    </recommendedName>
</protein>
<evidence type="ECO:0000256" key="1">
    <source>
        <dbReference type="SAM" id="Phobius"/>
    </source>
</evidence>
<evidence type="ECO:0000313" key="3">
    <source>
        <dbReference type="EMBL" id="KAF7309269.1"/>
    </source>
</evidence>
<gene>
    <name evidence="3" type="ORF">MIND_00297200</name>
</gene>
<sequence>MSSSSDPDYAAIFQFHYVVGPALFTAVYILLCLWFVRQSVKNTTYVYIVLTIFCLLRVAAFIIRAILAATWSLHGKLGIFIADEILFGVGFFALLYSAYTLVLDREIMSSSRSPTRDSFPLIMRLTRDRRIFRVALIVGIILGVNGTIDAASSNPSKAHTGAQLRRASTIVFLVLTIIQALQTGLAFGRSAAEGHSPSATPLYPSPPIPLAGLHPQRRFGDMYGMHILIVISFLLLVREIFLIATIGDAPRQNKEAFWFPFVALPEVLAAGCYSVSGLVPPRAELRMREPVAMQRIVEMDV</sequence>
<reference evidence="3" key="1">
    <citation type="submission" date="2020-05" db="EMBL/GenBank/DDBJ databases">
        <title>Mycena genomes resolve the evolution of fungal bioluminescence.</title>
        <authorList>
            <person name="Tsai I.J."/>
        </authorList>
    </citation>
    <scope>NUCLEOTIDE SEQUENCE</scope>
    <source>
        <strain evidence="3">171206Taipei</strain>
    </source>
</reference>
<feature type="transmembrane region" description="Helical" evidence="1">
    <location>
        <begin position="79"/>
        <end position="102"/>
    </location>
</feature>
<comment type="caution">
    <text evidence="3">The sequence shown here is derived from an EMBL/GenBank/DDBJ whole genome shotgun (WGS) entry which is preliminary data.</text>
</comment>
<dbReference type="RefSeq" id="XP_037222719.1">
    <property type="nucleotide sequence ID" value="XM_037359834.1"/>
</dbReference>
<organism evidence="3 4">
    <name type="scientific">Mycena indigotica</name>
    <dbReference type="NCBI Taxonomy" id="2126181"/>
    <lineage>
        <taxon>Eukaryota</taxon>
        <taxon>Fungi</taxon>
        <taxon>Dikarya</taxon>
        <taxon>Basidiomycota</taxon>
        <taxon>Agaricomycotina</taxon>
        <taxon>Agaricomycetes</taxon>
        <taxon>Agaricomycetidae</taxon>
        <taxon>Agaricales</taxon>
        <taxon>Marasmiineae</taxon>
        <taxon>Mycenaceae</taxon>
        <taxon>Mycena</taxon>
    </lineage>
</organism>
<accession>A0A8H6W830</accession>